<dbReference type="Proteomes" id="UP001164632">
    <property type="component" value="Chromosome"/>
</dbReference>
<dbReference type="InterPro" id="IPR011491">
    <property type="entry name" value="FlgE_D2"/>
</dbReference>
<dbReference type="InterPro" id="IPR010930">
    <property type="entry name" value="Flg_bb/hook_C_dom"/>
</dbReference>
<name>A0AA47E4K9_9GAMM</name>
<dbReference type="Pfam" id="PF22692">
    <property type="entry name" value="LlgE_F_G_D1"/>
    <property type="match status" value="1"/>
</dbReference>
<keyword evidence="10" id="KW-0966">Cell projection</keyword>
<dbReference type="InterPro" id="IPR001444">
    <property type="entry name" value="Flag_bb_rod_N"/>
</dbReference>
<gene>
    <name evidence="10" type="ORF">OSV15_07740</name>
</gene>
<dbReference type="GO" id="GO:0071978">
    <property type="term" value="P:bacterial-type flagellum-dependent swarming motility"/>
    <property type="evidence" value="ECO:0007669"/>
    <property type="project" value="TreeGrafter"/>
</dbReference>
<evidence type="ECO:0000256" key="1">
    <source>
        <dbReference type="ARBA" id="ARBA00004117"/>
    </source>
</evidence>
<dbReference type="InterPro" id="IPR037058">
    <property type="entry name" value="Falgellar_hook_FlgE_sf"/>
</dbReference>
<dbReference type="Gene3D" id="2.60.98.20">
    <property type="entry name" value="Flagellar hook protein FlgE"/>
    <property type="match status" value="1"/>
</dbReference>
<evidence type="ECO:0000313" key="10">
    <source>
        <dbReference type="EMBL" id="WAE54048.1"/>
    </source>
</evidence>
<keyword evidence="4 5" id="KW-0975">Bacterial flagellum</keyword>
<dbReference type="InterPro" id="IPR053967">
    <property type="entry name" value="LlgE_F_G-like_D1"/>
</dbReference>
<dbReference type="NCBIfam" id="TIGR03506">
    <property type="entry name" value="FlgEFG_subfam"/>
    <property type="match status" value="2"/>
</dbReference>
<evidence type="ECO:0000259" key="7">
    <source>
        <dbReference type="Pfam" id="PF06429"/>
    </source>
</evidence>
<feature type="domain" description="Flagellar basal-body/hook protein C-terminal" evidence="7">
    <location>
        <begin position="520"/>
        <end position="565"/>
    </location>
</feature>
<dbReference type="GO" id="GO:0009424">
    <property type="term" value="C:bacterial-type flagellum hook"/>
    <property type="evidence" value="ECO:0007669"/>
    <property type="project" value="TreeGrafter"/>
</dbReference>
<dbReference type="SUPFAM" id="SSF117143">
    <property type="entry name" value="Flagellar hook protein flgE"/>
    <property type="match status" value="1"/>
</dbReference>
<evidence type="ECO:0000256" key="4">
    <source>
        <dbReference type="ARBA" id="ARBA00023143"/>
    </source>
</evidence>
<keyword evidence="10" id="KW-0969">Cilium</keyword>
<dbReference type="Pfam" id="PF00460">
    <property type="entry name" value="Flg_bb_rod"/>
    <property type="match status" value="1"/>
</dbReference>
<organism evidence="10 11">
    <name type="scientific">Stutzerimonas frequens</name>
    <dbReference type="NCBI Taxonomy" id="2968969"/>
    <lineage>
        <taxon>Bacteria</taxon>
        <taxon>Pseudomonadati</taxon>
        <taxon>Pseudomonadota</taxon>
        <taxon>Gammaproteobacteria</taxon>
        <taxon>Pseudomonadales</taxon>
        <taxon>Pseudomonadaceae</taxon>
        <taxon>Stutzerimonas</taxon>
    </lineage>
</organism>
<comment type="function">
    <text evidence="5">A flexible structure which links the flagellar filament to the drive apparatus in the basal body.</text>
</comment>
<dbReference type="PANTHER" id="PTHR30435">
    <property type="entry name" value="FLAGELLAR PROTEIN"/>
    <property type="match status" value="1"/>
</dbReference>
<evidence type="ECO:0000256" key="2">
    <source>
        <dbReference type="ARBA" id="ARBA00009677"/>
    </source>
</evidence>
<dbReference type="RefSeq" id="WP_267932439.1">
    <property type="nucleotide sequence ID" value="NZ_CP113257.1"/>
</dbReference>
<sequence>MSFNIGLSGLRAASKDLNVTGNNIANAGTVGFKQSRAEFSDVYAASVLGTGKNPQGSGVLMSNISQQFNQGNINYTQNALDLAINGNGFFQVSNNGAVSYTRAGYFGTDREGFLVDNFGYKLQGFPVDGNGNLQNGVVGNLQVQTTNQAPKATSQIDTAFNLNSTQKSPATWQAAFNTSALTALRAQPGSMALSSTQIDDVAFDPVTWQSNLLSAAPGASDFFLSKLKAVYSEPSRTPFEDGSGNLIDSAGYETTIKAAIRSAMSAADAAVLADSAAVAAVEDIALPAAALTFNPADPTTYNSSTSLNIFDSQGNAHVMTQYFVKTGANTWDMKVLIDGRNPAQPGEQPPTPYVMGLEFDSSGALKSIDTGDSTLFSVSADNKIMLRSASTVGGTDGWVPAISDGATPATWAANGALANPDGIVLDFSKSSQYASAFAVNNVAQDGYTTGELAGLEIDDTGVIFARYTNGQSKVQGQIILANFANVQGLTPVGKTQWVQSFESGEPVVGTPGSGTLGALQAGALEDSNVELSDQLVNLIVAQRNYQANAKTIETESAVTQTIINLR</sequence>
<dbReference type="Pfam" id="PF07559">
    <property type="entry name" value="FlgE_D2"/>
    <property type="match status" value="1"/>
</dbReference>
<keyword evidence="10" id="KW-0282">Flagellum</keyword>
<dbReference type="AlphaFoldDB" id="A0AA47E4K9"/>
<feature type="domain" description="Flagellar basal body rod protein N-terminal" evidence="6">
    <location>
        <begin position="4"/>
        <end position="33"/>
    </location>
</feature>
<dbReference type="Pfam" id="PF06429">
    <property type="entry name" value="Flg_bbr_C"/>
    <property type="match status" value="1"/>
</dbReference>
<dbReference type="PANTHER" id="PTHR30435:SF1">
    <property type="entry name" value="FLAGELLAR HOOK PROTEIN FLGE"/>
    <property type="match status" value="1"/>
</dbReference>
<evidence type="ECO:0000256" key="3">
    <source>
        <dbReference type="ARBA" id="ARBA00019015"/>
    </source>
</evidence>
<proteinExistence type="inferred from homology"/>
<protein>
    <recommendedName>
        <fullName evidence="3 5">Flagellar hook protein FlgE</fullName>
    </recommendedName>
</protein>
<feature type="domain" description="Flagellar hook protein FlgE D2" evidence="8">
    <location>
        <begin position="288"/>
        <end position="447"/>
    </location>
</feature>
<reference evidence="10" key="1">
    <citation type="submission" date="2022-11" db="EMBL/GenBank/DDBJ databases">
        <title>Genomic of Pseudomonas TF18.</title>
        <authorList>
            <person name="Liu T."/>
        </authorList>
    </citation>
    <scope>NUCLEOTIDE SEQUENCE</scope>
    <source>
        <strain evidence="10">TF18</strain>
    </source>
</reference>
<dbReference type="InterPro" id="IPR020013">
    <property type="entry name" value="Flagellar_FlgE/F/G"/>
</dbReference>
<dbReference type="EMBL" id="CP113257">
    <property type="protein sequence ID" value="WAE54048.1"/>
    <property type="molecule type" value="Genomic_DNA"/>
</dbReference>
<dbReference type="GO" id="GO:0009425">
    <property type="term" value="C:bacterial-type flagellum basal body"/>
    <property type="evidence" value="ECO:0007669"/>
    <property type="project" value="UniProtKB-SubCell"/>
</dbReference>
<evidence type="ECO:0000259" key="9">
    <source>
        <dbReference type="Pfam" id="PF22692"/>
    </source>
</evidence>
<feature type="domain" description="Flagellar hook protein FlgE/F/G-like D1" evidence="9">
    <location>
        <begin position="83"/>
        <end position="140"/>
    </location>
</feature>
<evidence type="ECO:0000259" key="6">
    <source>
        <dbReference type="Pfam" id="PF00460"/>
    </source>
</evidence>
<dbReference type="InterPro" id="IPR037925">
    <property type="entry name" value="FlgE/F/G-like"/>
</dbReference>
<evidence type="ECO:0000313" key="11">
    <source>
        <dbReference type="Proteomes" id="UP001164632"/>
    </source>
</evidence>
<evidence type="ECO:0000256" key="5">
    <source>
        <dbReference type="RuleBase" id="RU362116"/>
    </source>
</evidence>
<comment type="subcellular location">
    <subcellularLocation>
        <location evidence="1 5">Bacterial flagellum basal body</location>
    </subcellularLocation>
</comment>
<comment type="similarity">
    <text evidence="2 5">Belongs to the flagella basal body rod proteins family.</text>
</comment>
<accession>A0AA47E4K9</accession>
<evidence type="ECO:0000259" key="8">
    <source>
        <dbReference type="Pfam" id="PF07559"/>
    </source>
</evidence>
<dbReference type="GO" id="GO:0005829">
    <property type="term" value="C:cytosol"/>
    <property type="evidence" value="ECO:0007669"/>
    <property type="project" value="TreeGrafter"/>
</dbReference>